<dbReference type="Gene3D" id="3.40.309.10">
    <property type="entry name" value="Aldehyde Dehydrogenase, Chain A, domain 2"/>
    <property type="match status" value="1"/>
</dbReference>
<dbReference type="RefSeq" id="WP_250139085.1">
    <property type="nucleotide sequence ID" value="NZ_JALIQP010000001.1"/>
</dbReference>
<dbReference type="InterPro" id="IPR016163">
    <property type="entry name" value="Ald_DH_C"/>
</dbReference>
<dbReference type="InterPro" id="IPR012394">
    <property type="entry name" value="Aldehyde_DH_NAD(P)"/>
</dbReference>
<dbReference type="PIRSF" id="PIRSF036492">
    <property type="entry name" value="ALDH"/>
    <property type="match status" value="1"/>
</dbReference>
<dbReference type="InterPro" id="IPR016161">
    <property type="entry name" value="Ald_DH/histidinol_DH"/>
</dbReference>
<keyword evidence="8" id="KW-1185">Reference proteome</keyword>
<feature type="active site" evidence="4">
    <location>
        <position position="263"/>
    </location>
</feature>
<dbReference type="AlphaFoldDB" id="A0ABD5PLY8"/>
<dbReference type="GO" id="GO:0036243">
    <property type="term" value="F:succinate-semialdehyde dehydrogenase (NADP+) activity"/>
    <property type="evidence" value="ECO:0007669"/>
    <property type="project" value="UniProtKB-EC"/>
</dbReference>
<dbReference type="PROSITE" id="PS00687">
    <property type="entry name" value="ALDEHYDE_DEHYDR_GLU"/>
    <property type="match status" value="1"/>
</dbReference>
<dbReference type="Pfam" id="PF00171">
    <property type="entry name" value="Aldedh"/>
    <property type="match status" value="1"/>
</dbReference>
<evidence type="ECO:0000313" key="7">
    <source>
        <dbReference type="EMBL" id="MFC4540929.1"/>
    </source>
</evidence>
<dbReference type="InterPro" id="IPR016162">
    <property type="entry name" value="Ald_DH_N"/>
</dbReference>
<feature type="domain" description="Aldehyde dehydrogenase" evidence="6">
    <location>
        <begin position="32"/>
        <end position="492"/>
    </location>
</feature>
<dbReference type="FunFam" id="3.40.605.10:FF:000010">
    <property type="entry name" value="N-succinylglutamate 5-semialdehyde dehydrogenase"/>
    <property type="match status" value="1"/>
</dbReference>
<evidence type="ECO:0000256" key="3">
    <source>
        <dbReference type="ARBA" id="ARBA00023002"/>
    </source>
</evidence>
<keyword evidence="3 5" id="KW-0560">Oxidoreductase</keyword>
<protein>
    <submittedName>
        <fullName evidence="7">Succinic semialdehyde dehydrogenase</fullName>
        <ecNumber evidence="7">1.2.1.79</ecNumber>
    </submittedName>
</protein>
<comment type="caution">
    <text evidence="7">The sequence shown here is derived from an EMBL/GenBank/DDBJ whole genome shotgun (WGS) entry which is preliminary data.</text>
</comment>
<dbReference type="EC" id="1.2.1.79" evidence="7"/>
<dbReference type="Gene3D" id="3.40.605.10">
    <property type="entry name" value="Aldehyde Dehydrogenase, Chain A, domain 1"/>
    <property type="match status" value="1"/>
</dbReference>
<name>A0ABD5PLY8_9EURY</name>
<dbReference type="Proteomes" id="UP001595898">
    <property type="component" value="Unassembled WGS sequence"/>
</dbReference>
<organism evidence="7 8">
    <name type="scientific">Halosolutus amylolyticus</name>
    <dbReference type="NCBI Taxonomy" id="2932267"/>
    <lineage>
        <taxon>Archaea</taxon>
        <taxon>Methanobacteriati</taxon>
        <taxon>Methanobacteriota</taxon>
        <taxon>Stenosarchaea group</taxon>
        <taxon>Halobacteria</taxon>
        <taxon>Halobacteriales</taxon>
        <taxon>Natrialbaceae</taxon>
        <taxon>Halosolutus</taxon>
    </lineage>
</organism>
<keyword evidence="2" id="KW-0521">NADP</keyword>
<dbReference type="InterPro" id="IPR015590">
    <property type="entry name" value="Aldehyde_DH_dom"/>
</dbReference>
<reference evidence="7 8" key="1">
    <citation type="journal article" date="2019" name="Int. J. Syst. Evol. Microbiol.">
        <title>The Global Catalogue of Microorganisms (GCM) 10K type strain sequencing project: providing services to taxonomists for standard genome sequencing and annotation.</title>
        <authorList>
            <consortium name="The Broad Institute Genomics Platform"/>
            <consortium name="The Broad Institute Genome Sequencing Center for Infectious Disease"/>
            <person name="Wu L."/>
            <person name="Ma J."/>
        </authorList>
    </citation>
    <scope>NUCLEOTIDE SEQUENCE [LARGE SCALE GENOMIC DNA]</scope>
    <source>
        <strain evidence="7 8">WLHS5</strain>
    </source>
</reference>
<comment type="similarity">
    <text evidence="1 5">Belongs to the aldehyde dehydrogenase family.</text>
</comment>
<proteinExistence type="inferred from homology"/>
<evidence type="ECO:0000313" key="8">
    <source>
        <dbReference type="Proteomes" id="UP001595898"/>
    </source>
</evidence>
<sequence length="536" mass="57233">MALTESPPEILSETNLAPDRLAALSERVAGDGTGTIAVRAPATDTEIGTIPAGTERDVDVDVERAREAQTGWADRPVEERAAILDRFGDLVLERRAELLDLLQLETGKSRNHAVEEILDVPLTCSYYADRGPAAVEDERRRGAFPPATTARVTYDPVGVVGVISPWNYPVTLSLTDAIPALIAGNAVVLKPDEKTPFVALALAELLEQAGLPPGVFEVVTGQGPIVGPALIDRVDYVAFTGSTETGRIVAEQAGRNLIDCSLELGGKNPLVVLDDADVETAARGAVQACFTNAGQLCLAAERIYVAESLYDDFCDAFVGATRRLSLGTDFDFDFEADVGSLIDGDQLDRVESHVENAIESGASVLTGGRHRPDVGPFCYEPTILTDVEPDSTVACEETFGPVVSVEPVPDAATAIERANDSDYGLNASVWSGDRDRGRAVAREIDCGTVCVNDAYVSGWAAVDAPMGGVGDSGLGRRHGREGIERYLEPRTIATSRIGPLDAPPGIPDSWYARGMIALTRLQRRLPIVSGLRRWVR</sequence>
<dbReference type="FunFam" id="3.40.309.10:FF:000009">
    <property type="entry name" value="Aldehyde dehydrogenase A"/>
    <property type="match status" value="1"/>
</dbReference>
<evidence type="ECO:0000256" key="4">
    <source>
        <dbReference type="PROSITE-ProRule" id="PRU10007"/>
    </source>
</evidence>
<accession>A0ABD5PLY8</accession>
<dbReference type="InterPro" id="IPR029510">
    <property type="entry name" value="Ald_DH_CS_GLU"/>
</dbReference>
<evidence type="ECO:0000259" key="6">
    <source>
        <dbReference type="Pfam" id="PF00171"/>
    </source>
</evidence>
<evidence type="ECO:0000256" key="2">
    <source>
        <dbReference type="ARBA" id="ARBA00022857"/>
    </source>
</evidence>
<dbReference type="NCBIfam" id="NF006916">
    <property type="entry name" value="PRK09407.1"/>
    <property type="match status" value="1"/>
</dbReference>
<dbReference type="EMBL" id="JBHSFA010000002">
    <property type="protein sequence ID" value="MFC4540929.1"/>
    <property type="molecule type" value="Genomic_DNA"/>
</dbReference>
<gene>
    <name evidence="7" type="ORF">ACFO5R_03170</name>
</gene>
<evidence type="ECO:0000256" key="1">
    <source>
        <dbReference type="ARBA" id="ARBA00009986"/>
    </source>
</evidence>
<dbReference type="SUPFAM" id="SSF53720">
    <property type="entry name" value="ALDH-like"/>
    <property type="match status" value="1"/>
</dbReference>
<evidence type="ECO:0000256" key="5">
    <source>
        <dbReference type="RuleBase" id="RU003345"/>
    </source>
</evidence>
<dbReference type="PANTHER" id="PTHR11699">
    <property type="entry name" value="ALDEHYDE DEHYDROGENASE-RELATED"/>
    <property type="match status" value="1"/>
</dbReference>